<reference evidence="1 2" key="1">
    <citation type="submission" date="2013-06" db="EMBL/GenBank/DDBJ databases">
        <title>Complete genome sequence of Paenibacillus mucilaginosus K02.</title>
        <authorList>
            <person name="Xiao B."/>
            <person name="Sun L."/>
            <person name="Xiao L."/>
            <person name="Lian B."/>
        </authorList>
    </citation>
    <scope>NUCLEOTIDE SEQUENCE [LARGE SCALE GENOMIC DNA]</scope>
    <source>
        <strain evidence="1 2">K02</strain>
    </source>
</reference>
<evidence type="ECO:0000313" key="1">
    <source>
        <dbReference type="EMBL" id="AGN70670.1"/>
    </source>
</evidence>
<dbReference type="KEGG" id="pmw:B2K_39255"/>
<organism evidence="1 2">
    <name type="scientific">Paenibacillus mucilaginosus K02</name>
    <dbReference type="NCBI Taxonomy" id="997761"/>
    <lineage>
        <taxon>Bacteria</taxon>
        <taxon>Bacillati</taxon>
        <taxon>Bacillota</taxon>
        <taxon>Bacilli</taxon>
        <taxon>Bacillales</taxon>
        <taxon>Paenibacillaceae</taxon>
        <taxon>Paenibacillus</taxon>
    </lineage>
</organism>
<protein>
    <submittedName>
        <fullName evidence="1">Uncharacterized protein</fullName>
    </submittedName>
</protein>
<dbReference type="EMBL" id="CP003422">
    <property type="protein sequence ID" value="AGN70670.1"/>
    <property type="molecule type" value="Genomic_DNA"/>
</dbReference>
<dbReference type="AlphaFoldDB" id="R9UPU2"/>
<dbReference type="Proteomes" id="UP000007392">
    <property type="component" value="Chromosome"/>
</dbReference>
<gene>
    <name evidence="1" type="ORF">B2K_39255</name>
</gene>
<dbReference type="HOGENOM" id="CLU_3293521_0_0_9"/>
<proteinExistence type="predicted"/>
<accession>R9UPU2</accession>
<sequence length="40" mass="4463">MKKKIAAVAFIIVSLLMGYEFANKQKEDQPKAVHSSTNEP</sequence>
<dbReference type="RefSeq" id="WP_016362562.1">
    <property type="nucleotide sequence ID" value="NC_017672.3"/>
</dbReference>
<evidence type="ECO:0000313" key="2">
    <source>
        <dbReference type="Proteomes" id="UP000007392"/>
    </source>
</evidence>
<name>R9UPU2_9BACL</name>